<evidence type="ECO:0000256" key="1">
    <source>
        <dbReference type="ARBA" id="ARBA00004645"/>
    </source>
</evidence>
<gene>
    <name evidence="7" type="ORF">ABEB36_009963</name>
</gene>
<feature type="compositionally biased region" description="Acidic residues" evidence="6">
    <location>
        <begin position="838"/>
        <end position="847"/>
    </location>
</feature>
<evidence type="ECO:0000256" key="6">
    <source>
        <dbReference type="SAM" id="MobiDB-lite"/>
    </source>
</evidence>
<protein>
    <recommendedName>
        <fullName evidence="9">Espin</fullName>
    </recommendedName>
</protein>
<dbReference type="GO" id="GO:0007605">
    <property type="term" value="P:sensory perception of sound"/>
    <property type="evidence" value="ECO:0007669"/>
    <property type="project" value="UniProtKB-KW"/>
</dbReference>
<keyword evidence="8" id="KW-1185">Reference proteome</keyword>
<feature type="compositionally biased region" description="Low complexity" evidence="6">
    <location>
        <begin position="365"/>
        <end position="377"/>
    </location>
</feature>
<evidence type="ECO:0008006" key="9">
    <source>
        <dbReference type="Google" id="ProtNLM"/>
    </source>
</evidence>
<feature type="compositionally biased region" description="Low complexity" evidence="6">
    <location>
        <begin position="313"/>
        <end position="326"/>
    </location>
</feature>
<feature type="compositionally biased region" description="Pro residues" evidence="6">
    <location>
        <begin position="428"/>
        <end position="438"/>
    </location>
</feature>
<dbReference type="InterPro" id="IPR052420">
    <property type="entry name" value="Espin/Espin-like"/>
</dbReference>
<dbReference type="Pfam" id="PF00023">
    <property type="entry name" value="Ank"/>
    <property type="match status" value="1"/>
</dbReference>
<feature type="region of interest" description="Disordered" evidence="6">
    <location>
        <begin position="305"/>
        <end position="379"/>
    </location>
</feature>
<name>A0ABD1EIA3_HYPHA</name>
<dbReference type="Pfam" id="PF12796">
    <property type="entry name" value="Ank_2"/>
    <property type="match status" value="1"/>
</dbReference>
<keyword evidence="3" id="KW-1009">Hearing</keyword>
<dbReference type="PROSITE" id="PS50297">
    <property type="entry name" value="ANK_REP_REGION"/>
    <property type="match status" value="1"/>
</dbReference>
<evidence type="ECO:0000256" key="3">
    <source>
        <dbReference type="ARBA" id="ARBA00022740"/>
    </source>
</evidence>
<feature type="repeat" description="ANK" evidence="5">
    <location>
        <begin position="69"/>
        <end position="102"/>
    </location>
</feature>
<reference evidence="7 8" key="1">
    <citation type="submission" date="2024-05" db="EMBL/GenBank/DDBJ databases">
        <title>Genetic variation in Jamaican populations of the coffee berry borer (Hypothenemus hampei).</title>
        <authorList>
            <person name="Errbii M."/>
            <person name="Myrie A."/>
        </authorList>
    </citation>
    <scope>NUCLEOTIDE SEQUENCE [LARGE SCALE GENOMIC DNA]</scope>
    <source>
        <strain evidence="7">JA-Hopewell-2020-01-JO</strain>
        <tissue evidence="7">Whole body</tissue>
    </source>
</reference>
<dbReference type="PROSITE" id="PS50088">
    <property type="entry name" value="ANK_REPEAT"/>
    <property type="match status" value="3"/>
</dbReference>
<evidence type="ECO:0000256" key="2">
    <source>
        <dbReference type="ARBA" id="ARBA00022737"/>
    </source>
</evidence>
<evidence type="ECO:0000256" key="5">
    <source>
        <dbReference type="PROSITE-ProRule" id="PRU00023"/>
    </source>
</evidence>
<organism evidence="7 8">
    <name type="scientific">Hypothenemus hampei</name>
    <name type="common">Coffee berry borer</name>
    <dbReference type="NCBI Taxonomy" id="57062"/>
    <lineage>
        <taxon>Eukaryota</taxon>
        <taxon>Metazoa</taxon>
        <taxon>Ecdysozoa</taxon>
        <taxon>Arthropoda</taxon>
        <taxon>Hexapoda</taxon>
        <taxon>Insecta</taxon>
        <taxon>Pterygota</taxon>
        <taxon>Neoptera</taxon>
        <taxon>Endopterygota</taxon>
        <taxon>Coleoptera</taxon>
        <taxon>Polyphaga</taxon>
        <taxon>Cucujiformia</taxon>
        <taxon>Curculionidae</taxon>
        <taxon>Scolytinae</taxon>
        <taxon>Hypothenemus</taxon>
    </lineage>
</organism>
<feature type="region of interest" description="Disordered" evidence="6">
    <location>
        <begin position="422"/>
        <end position="455"/>
    </location>
</feature>
<keyword evidence="4 5" id="KW-0040">ANK repeat</keyword>
<evidence type="ECO:0000313" key="8">
    <source>
        <dbReference type="Proteomes" id="UP001566132"/>
    </source>
</evidence>
<dbReference type="InterPro" id="IPR002110">
    <property type="entry name" value="Ankyrin_rpt"/>
</dbReference>
<comment type="caution">
    <text evidence="7">The sequence shown here is derived from an EMBL/GenBank/DDBJ whole genome shotgun (WGS) entry which is preliminary data.</text>
</comment>
<feature type="region of interest" description="Disordered" evidence="6">
    <location>
        <begin position="552"/>
        <end position="599"/>
    </location>
</feature>
<dbReference type="GO" id="GO:0032420">
    <property type="term" value="C:stereocilium"/>
    <property type="evidence" value="ECO:0007669"/>
    <property type="project" value="UniProtKB-SubCell"/>
</dbReference>
<dbReference type="InterPro" id="IPR036770">
    <property type="entry name" value="Ankyrin_rpt-contain_sf"/>
</dbReference>
<dbReference type="AlphaFoldDB" id="A0ABD1EIA3"/>
<dbReference type="SMART" id="SM00248">
    <property type="entry name" value="ANK"/>
    <property type="match status" value="4"/>
</dbReference>
<feature type="repeat" description="ANK" evidence="5">
    <location>
        <begin position="135"/>
        <end position="167"/>
    </location>
</feature>
<sequence length="867" mass="96577">MKKLFKIGKMKNKQDDHRLKKKERVKVSANTQMDNDVTPVYLAAQEGHLDVLKFLVLEAGGSLYVRAKDGMAPIHAASQMGCLNCVKWMIQDQGVDPNLRDGDGATPLHFAASRGHLDTVKWLLCHGARLSLDKYGKSPINDAAENQQVECLNILVQHGTTPDYNDSDRSVNSKSCSCATIRKGEHLKRGNSTGSDCSNCKNMPKTNNKKVQEPFYLHPPTHGRNLEPAHAPENGLYINPMNNGHRHSASTCSDSSSLGSESFYLHNPSEISKEVVYKRVKNLFDANNPGDQRSISTLKVKVDVHSSSSGAGSDENLSSSDLSSVRSNEHENDYEDIYLVREEARKQDKNGTTGQRSRSRDSGSHSRSGSVSSSNSGCNVIVKVNPNEKEKKLNEFLSQKPQKIEKSIKEKDMTTIVAVESTNNEAQQPPPPPPPPPNNQNGGALVDPNDPHLSEPRGAEIVEIIEEPTLKPSDIVKGMCRSMSVLSARRLNSSCSDLTIVSLQDEERPSQQNAVNATPVIRQRVLPFVPPSFPIADPNKLIKPSEYLKSISGGEKKSGEIMNSKNTEEDKVDKEDEDVKNTAKLPGPPPPPLPEFNGDLTQTAITKPNGFAQQEKVKKLQPLSAISIQDLNSVQLRRTEKIAASKTFSAPTRSVSLQCLNTADSFMAQKTDLIAELKMSKDLTGLKKLKIEKAKTEQTLEREVICEIRKQFSTTKFVEKIPDKDNSGNVIPAWKRQMLAKKAADKAKKEMEQQLQKEAEQRRLQSIPQWKRQLIAKKEESENKIRQTIYTPKVVDEPKLKIHDLRQQLPQSNDEKYQDFNNNQAQDYDNVSLSNNSLDDEPSDEEPNIIPWRARLRKTNSSLNLLC</sequence>
<dbReference type="PANTHER" id="PTHR24153">
    <property type="entry name" value="ESPIN"/>
    <property type="match status" value="1"/>
</dbReference>
<feature type="compositionally biased region" description="Basic and acidic residues" evidence="6">
    <location>
        <begin position="566"/>
        <end position="581"/>
    </location>
</feature>
<evidence type="ECO:0000313" key="7">
    <source>
        <dbReference type="EMBL" id="KAL1494351.1"/>
    </source>
</evidence>
<dbReference type="PANTHER" id="PTHR24153:SF8">
    <property type="entry name" value="FORKED, ISOFORM F"/>
    <property type="match status" value="1"/>
</dbReference>
<dbReference type="Proteomes" id="UP001566132">
    <property type="component" value="Unassembled WGS sequence"/>
</dbReference>
<keyword evidence="2" id="KW-0677">Repeat</keyword>
<evidence type="ECO:0000256" key="4">
    <source>
        <dbReference type="ARBA" id="ARBA00023043"/>
    </source>
</evidence>
<dbReference type="SUPFAM" id="SSF48403">
    <property type="entry name" value="Ankyrin repeat"/>
    <property type="match status" value="1"/>
</dbReference>
<dbReference type="Gene3D" id="1.25.40.20">
    <property type="entry name" value="Ankyrin repeat-containing domain"/>
    <property type="match status" value="1"/>
</dbReference>
<proteinExistence type="predicted"/>
<dbReference type="EMBL" id="JBDJPC010000007">
    <property type="protein sequence ID" value="KAL1494351.1"/>
    <property type="molecule type" value="Genomic_DNA"/>
</dbReference>
<feature type="repeat" description="ANK" evidence="5">
    <location>
        <begin position="103"/>
        <end position="135"/>
    </location>
</feature>
<feature type="compositionally biased region" description="Basic and acidic residues" evidence="6">
    <location>
        <begin position="338"/>
        <end position="349"/>
    </location>
</feature>
<feature type="compositionally biased region" description="Polar residues" evidence="6">
    <location>
        <begin position="825"/>
        <end position="837"/>
    </location>
</feature>
<comment type="subcellular location">
    <subcellularLocation>
        <location evidence="1">Cell projection</location>
        <location evidence="1">Stereocilium</location>
    </subcellularLocation>
</comment>
<accession>A0ABD1EIA3</accession>
<feature type="region of interest" description="Disordered" evidence="6">
    <location>
        <begin position="825"/>
        <end position="849"/>
    </location>
</feature>